<feature type="binding site" evidence="12">
    <location>
        <position position="181"/>
    </location>
    <ligand>
        <name>Zn(2+)</name>
        <dbReference type="ChEBI" id="CHEBI:29105"/>
        <note>catalytic</note>
    </ligand>
</feature>
<dbReference type="FunFam" id="3.40.390.10:FF:000015">
    <property type="entry name" value="Meprin A subunit"/>
    <property type="match status" value="1"/>
</dbReference>
<dbReference type="PROSITE" id="PS51670">
    <property type="entry name" value="SHKT"/>
    <property type="match status" value="2"/>
</dbReference>
<dbReference type="OMA" id="GFCEGIF"/>
<dbReference type="EMBL" id="UYSL01020085">
    <property type="protein sequence ID" value="VDL72646.1"/>
    <property type="molecule type" value="Genomic_DNA"/>
</dbReference>
<dbReference type="SUPFAM" id="SSF55486">
    <property type="entry name" value="Metalloproteases ('zincins'), catalytic domain"/>
    <property type="match status" value="1"/>
</dbReference>
<keyword evidence="5 12" id="KW-0378">Hydrolase</keyword>
<evidence type="ECO:0000313" key="16">
    <source>
        <dbReference type="EMBL" id="VDL72646.1"/>
    </source>
</evidence>
<feature type="disulfide bond" evidence="11">
    <location>
        <begin position="383"/>
        <end position="417"/>
    </location>
</feature>
<dbReference type="STRING" id="27835.A0A158QYU7"/>
<evidence type="ECO:0000313" key="18">
    <source>
        <dbReference type="WBParaSite" id="NBR_0000905601-mRNA-1"/>
    </source>
</evidence>
<evidence type="ECO:0000256" key="1">
    <source>
        <dbReference type="ARBA" id="ARBA00002657"/>
    </source>
</evidence>
<evidence type="ECO:0000256" key="7">
    <source>
        <dbReference type="ARBA" id="ARBA00023049"/>
    </source>
</evidence>
<dbReference type="GO" id="GO:0006508">
    <property type="term" value="P:proteolysis"/>
    <property type="evidence" value="ECO:0007669"/>
    <property type="project" value="UniProtKB-KW"/>
</dbReference>
<dbReference type="SMART" id="SM00235">
    <property type="entry name" value="ZnMc"/>
    <property type="match status" value="1"/>
</dbReference>
<dbReference type="PANTHER" id="PTHR10127">
    <property type="entry name" value="DISCOIDIN, CUB, EGF, LAMININ , AND ZINC METALLOPROTEASE DOMAIN CONTAINING"/>
    <property type="match status" value="1"/>
</dbReference>
<evidence type="ECO:0000313" key="17">
    <source>
        <dbReference type="Proteomes" id="UP000271162"/>
    </source>
</evidence>
<evidence type="ECO:0000256" key="11">
    <source>
        <dbReference type="PROSITE-ProRule" id="PRU01005"/>
    </source>
</evidence>
<evidence type="ECO:0000256" key="10">
    <source>
        <dbReference type="ARBA" id="ARBA00023180"/>
    </source>
</evidence>
<dbReference type="GO" id="GO:0008270">
    <property type="term" value="F:zinc ion binding"/>
    <property type="evidence" value="ECO:0007669"/>
    <property type="project" value="UniProtKB-UniRule"/>
</dbReference>
<keyword evidence="17" id="KW-1185">Reference proteome</keyword>
<dbReference type="Pfam" id="PF01400">
    <property type="entry name" value="Astacin"/>
    <property type="match status" value="1"/>
</dbReference>
<keyword evidence="7 12" id="KW-0482">Metalloprotease</keyword>
<accession>A0A158QYU7</accession>
<dbReference type="InterPro" id="IPR034035">
    <property type="entry name" value="Astacin-like_dom"/>
</dbReference>
<feature type="domain" description="ShKT" evidence="14">
    <location>
        <begin position="383"/>
        <end position="417"/>
    </location>
</feature>
<feature type="domain" description="ShKT" evidence="14">
    <location>
        <begin position="331"/>
        <end position="365"/>
    </location>
</feature>
<evidence type="ECO:0000256" key="8">
    <source>
        <dbReference type="ARBA" id="ARBA00023145"/>
    </source>
</evidence>
<reference evidence="18" key="1">
    <citation type="submission" date="2016-04" db="UniProtKB">
        <authorList>
            <consortium name="WormBaseParasite"/>
        </authorList>
    </citation>
    <scope>IDENTIFICATION</scope>
</reference>
<feature type="binding site" evidence="12">
    <location>
        <position position="185"/>
    </location>
    <ligand>
        <name>Zn(2+)</name>
        <dbReference type="ChEBI" id="CHEBI:29105"/>
        <note>catalytic</note>
    </ligand>
</feature>
<comment type="function">
    <text evidence="1">Metalloprotease.</text>
</comment>
<dbReference type="InterPro" id="IPR024079">
    <property type="entry name" value="MetalloPept_cat_dom_sf"/>
</dbReference>
<feature type="domain" description="Peptidase M12A" evidence="15">
    <location>
        <begin position="90"/>
        <end position="283"/>
    </location>
</feature>
<dbReference type="Pfam" id="PF01549">
    <property type="entry name" value="ShK"/>
    <property type="match status" value="3"/>
</dbReference>
<evidence type="ECO:0000256" key="9">
    <source>
        <dbReference type="ARBA" id="ARBA00023157"/>
    </source>
</evidence>
<dbReference type="PROSITE" id="PS51864">
    <property type="entry name" value="ASTACIN"/>
    <property type="match status" value="1"/>
</dbReference>
<comment type="cofactor">
    <cofactor evidence="12 13">
        <name>Zn(2+)</name>
        <dbReference type="ChEBI" id="CHEBI:29105"/>
    </cofactor>
    <text evidence="12 13">Binds 1 zinc ion per subunit.</text>
</comment>
<feature type="active site" evidence="12">
    <location>
        <position position="182"/>
    </location>
</feature>
<dbReference type="WBParaSite" id="NBR_0000905601-mRNA-1">
    <property type="protein sequence ID" value="NBR_0000905601-mRNA-1"/>
    <property type="gene ID" value="NBR_0000905601"/>
</dbReference>
<keyword evidence="8" id="KW-0865">Zymogen</keyword>
<comment type="caution">
    <text evidence="11">Lacks conserved residue(s) required for the propagation of feature annotation.</text>
</comment>
<reference evidence="16 17" key="2">
    <citation type="submission" date="2018-11" db="EMBL/GenBank/DDBJ databases">
        <authorList>
            <consortium name="Pathogen Informatics"/>
        </authorList>
    </citation>
    <scope>NUCLEOTIDE SEQUENCE [LARGE SCALE GENOMIC DNA]</scope>
</reference>
<keyword evidence="4" id="KW-0732">Signal</keyword>
<dbReference type="InterPro" id="IPR001506">
    <property type="entry name" value="Peptidase_M12A"/>
</dbReference>
<dbReference type="PANTHER" id="PTHR10127:SF897">
    <property type="entry name" value="ZINC METALLOPROTEINASE NAS-15"/>
    <property type="match status" value="1"/>
</dbReference>
<keyword evidence="3 12" id="KW-0479">Metal-binding</keyword>
<evidence type="ECO:0000256" key="3">
    <source>
        <dbReference type="ARBA" id="ARBA00022723"/>
    </source>
</evidence>
<evidence type="ECO:0000256" key="6">
    <source>
        <dbReference type="ARBA" id="ARBA00022833"/>
    </source>
</evidence>
<keyword evidence="2 12" id="KW-0645">Protease</keyword>
<keyword evidence="10" id="KW-0325">Glycoprotein</keyword>
<keyword evidence="9 11" id="KW-1015">Disulfide bond</keyword>
<feature type="disulfide bond" evidence="11">
    <location>
        <begin position="331"/>
        <end position="365"/>
    </location>
</feature>
<evidence type="ECO:0000256" key="4">
    <source>
        <dbReference type="ARBA" id="ARBA00022729"/>
    </source>
</evidence>
<dbReference type="EC" id="3.4.24.-" evidence="13"/>
<sequence>MYAGVYLSMKNHIDRSIPEYETVLSPSDFERTAELANSPQYNKYTPDDSEAMYGNNLFEGDIANKNLNASTVEVFLNGGVGGGTGGGWYNAIKNRHQLWPDGRIPYTISSQYSSYSRSQIAASMQEYAAHTCIQWVPKTNTDINYVYIFPDRGCYSMVGKIGGKQSLSLGPGCIQRGIIIHELMHAVGFFHEQSRSDRDDFITILWNNIQPGMQGQFEKYGQGVIQSLGTTYDYSSIMHYGDKAFSRNGQPTMVPKQKGAQIGQRSGFSKTDIFKINQLYGCPDGGKTKGPTTTTVETTTATLPTAPPITTTTPTTLYPILTSTLPTVTVCVNLRRDCDDLERQGWCQRNPGWMRKHCPVSCGFCEKKPDTSSTLAPIVPGECEDLRVDCLVLVAQRYCRMSQNFMKTYCAKSCGFCYRPPPVEIGSTSSPFITAVPPPMSRTTTHWKMAGFCEGIFMNYMKKNCPLSCGMC</sequence>
<dbReference type="Gene3D" id="3.40.390.10">
    <property type="entry name" value="Collagenase (Catalytic Domain)"/>
    <property type="match status" value="1"/>
</dbReference>
<dbReference type="CDD" id="cd04280">
    <property type="entry name" value="ZnMc_astacin_like"/>
    <property type="match status" value="1"/>
</dbReference>
<evidence type="ECO:0000256" key="5">
    <source>
        <dbReference type="ARBA" id="ARBA00022801"/>
    </source>
</evidence>
<evidence type="ECO:0000259" key="15">
    <source>
        <dbReference type="PROSITE" id="PS51864"/>
    </source>
</evidence>
<dbReference type="InterPro" id="IPR006026">
    <property type="entry name" value="Peptidase_Metallo"/>
</dbReference>
<dbReference type="Proteomes" id="UP000271162">
    <property type="component" value="Unassembled WGS sequence"/>
</dbReference>
<evidence type="ECO:0000259" key="14">
    <source>
        <dbReference type="PROSITE" id="PS51670"/>
    </source>
</evidence>
<dbReference type="Gene3D" id="1.10.10.1940">
    <property type="match status" value="2"/>
</dbReference>
<proteinExistence type="predicted"/>
<dbReference type="PRINTS" id="PR00480">
    <property type="entry name" value="ASTACIN"/>
</dbReference>
<evidence type="ECO:0000256" key="12">
    <source>
        <dbReference type="PROSITE-ProRule" id="PRU01211"/>
    </source>
</evidence>
<dbReference type="AlphaFoldDB" id="A0A158QYU7"/>
<evidence type="ECO:0000256" key="2">
    <source>
        <dbReference type="ARBA" id="ARBA00022670"/>
    </source>
</evidence>
<dbReference type="SMART" id="SM00254">
    <property type="entry name" value="ShKT"/>
    <property type="match status" value="3"/>
</dbReference>
<keyword evidence="6 12" id="KW-0862">Zinc</keyword>
<evidence type="ECO:0000256" key="13">
    <source>
        <dbReference type="RuleBase" id="RU361183"/>
    </source>
</evidence>
<dbReference type="InterPro" id="IPR003582">
    <property type="entry name" value="ShKT_dom"/>
</dbReference>
<feature type="binding site" evidence="12">
    <location>
        <position position="191"/>
    </location>
    <ligand>
        <name>Zn(2+)</name>
        <dbReference type="ChEBI" id="CHEBI:29105"/>
        <note>catalytic</note>
    </ligand>
</feature>
<name>A0A158QYU7_NIPBR</name>
<protein>
    <recommendedName>
        <fullName evidence="13">Metalloendopeptidase</fullName>
        <ecNumber evidence="13">3.4.24.-</ecNumber>
    </recommendedName>
</protein>
<organism evidence="18">
    <name type="scientific">Nippostrongylus brasiliensis</name>
    <name type="common">Rat hookworm</name>
    <dbReference type="NCBI Taxonomy" id="27835"/>
    <lineage>
        <taxon>Eukaryota</taxon>
        <taxon>Metazoa</taxon>
        <taxon>Ecdysozoa</taxon>
        <taxon>Nematoda</taxon>
        <taxon>Chromadorea</taxon>
        <taxon>Rhabditida</taxon>
        <taxon>Rhabditina</taxon>
        <taxon>Rhabditomorpha</taxon>
        <taxon>Strongyloidea</taxon>
        <taxon>Heligmosomidae</taxon>
        <taxon>Nippostrongylus</taxon>
    </lineage>
</organism>
<gene>
    <name evidence="16" type="ORF">NBR_LOCUS9057</name>
</gene>
<dbReference type="GO" id="GO:0004222">
    <property type="term" value="F:metalloendopeptidase activity"/>
    <property type="evidence" value="ECO:0007669"/>
    <property type="project" value="UniProtKB-UniRule"/>
</dbReference>